<evidence type="ECO:0000256" key="1">
    <source>
        <dbReference type="SAM" id="MobiDB-lite"/>
    </source>
</evidence>
<evidence type="ECO:0000313" key="3">
    <source>
        <dbReference type="EMBL" id="TCP50893.1"/>
    </source>
</evidence>
<keyword evidence="4" id="KW-1185">Reference proteome</keyword>
<evidence type="ECO:0000259" key="2">
    <source>
        <dbReference type="Pfam" id="PF09350"/>
    </source>
</evidence>
<organism evidence="3 4">
    <name type="scientific">Tamaricihabitans halophyticus</name>
    <dbReference type="NCBI Taxonomy" id="1262583"/>
    <lineage>
        <taxon>Bacteria</taxon>
        <taxon>Bacillati</taxon>
        <taxon>Actinomycetota</taxon>
        <taxon>Actinomycetes</taxon>
        <taxon>Pseudonocardiales</taxon>
        <taxon>Pseudonocardiaceae</taxon>
        <taxon>Tamaricihabitans</taxon>
    </lineage>
</organism>
<dbReference type="InterPro" id="IPR018961">
    <property type="entry name" value="DnaJ_homolog_subfam-C_membr-28"/>
</dbReference>
<evidence type="ECO:0000313" key="4">
    <source>
        <dbReference type="Proteomes" id="UP000294911"/>
    </source>
</evidence>
<feature type="region of interest" description="Disordered" evidence="1">
    <location>
        <begin position="23"/>
        <end position="42"/>
    </location>
</feature>
<feature type="domain" description="DnaJ homologue subfamily C member 28 conserved" evidence="2">
    <location>
        <begin position="14"/>
        <end position="78"/>
    </location>
</feature>
<proteinExistence type="predicted"/>
<dbReference type="RefSeq" id="WP_132878130.1">
    <property type="nucleotide sequence ID" value="NZ_SLXQ01000007.1"/>
</dbReference>
<protein>
    <submittedName>
        <fullName evidence="3">Uncharacterized protein DUF1992</fullName>
    </submittedName>
</protein>
<sequence length="130" mass="14773">MTERKPPGVDFESWVERQIREAQERGEFDNLPGAGQPLPDTGRPLEEMWWVKQKLRDEDLAYLPPTLALRKEAELALTAARQASTESEVRRILADINDRIRTAIRIPPAGPPLNMAPYDVDEIVAEWRAG</sequence>
<dbReference type="EMBL" id="SLXQ01000007">
    <property type="protein sequence ID" value="TCP50893.1"/>
    <property type="molecule type" value="Genomic_DNA"/>
</dbReference>
<dbReference type="AlphaFoldDB" id="A0A4R2QMU4"/>
<accession>A0A4R2QMU4</accession>
<name>A0A4R2QMU4_9PSEU</name>
<reference evidence="3 4" key="1">
    <citation type="submission" date="2019-03" db="EMBL/GenBank/DDBJ databases">
        <title>Genomic Encyclopedia of Type Strains, Phase IV (KMG-IV): sequencing the most valuable type-strain genomes for metagenomic binning, comparative biology and taxonomic classification.</title>
        <authorList>
            <person name="Goeker M."/>
        </authorList>
    </citation>
    <scope>NUCLEOTIDE SEQUENCE [LARGE SCALE GENOMIC DNA]</scope>
    <source>
        <strain evidence="3 4">DSM 45765</strain>
    </source>
</reference>
<comment type="caution">
    <text evidence="3">The sequence shown here is derived from an EMBL/GenBank/DDBJ whole genome shotgun (WGS) entry which is preliminary data.</text>
</comment>
<dbReference type="Pfam" id="PF09350">
    <property type="entry name" value="DJC28_CD"/>
    <property type="match status" value="1"/>
</dbReference>
<dbReference type="OrthoDB" id="3395286at2"/>
<dbReference type="Proteomes" id="UP000294911">
    <property type="component" value="Unassembled WGS sequence"/>
</dbReference>
<gene>
    <name evidence="3" type="ORF">EV191_107157</name>
</gene>